<protein>
    <submittedName>
        <fullName evidence="2">Uncharacterized protein</fullName>
    </submittedName>
</protein>
<dbReference type="Pfam" id="PF03690">
    <property type="entry name" value="MYG1_exonuc"/>
    <property type="match status" value="1"/>
</dbReference>
<comment type="caution">
    <text evidence="2">The sequence shown here is derived from an EMBL/GenBank/DDBJ whole genome shotgun (WGS) entry which is preliminary data.</text>
</comment>
<evidence type="ECO:0000256" key="1">
    <source>
        <dbReference type="ARBA" id="ARBA00010105"/>
    </source>
</evidence>
<dbReference type="PANTHER" id="PTHR11215">
    <property type="entry name" value="METAL DEPENDENT HYDROLASE - RELATED"/>
    <property type="match status" value="1"/>
</dbReference>
<dbReference type="Proteomes" id="UP000825002">
    <property type="component" value="Unassembled WGS sequence"/>
</dbReference>
<keyword evidence="3" id="KW-1185">Reference proteome</keyword>
<evidence type="ECO:0000313" key="2">
    <source>
        <dbReference type="EMBL" id="KAG9510235.1"/>
    </source>
</evidence>
<name>A0ABQ7S9X0_9ACAR</name>
<comment type="similarity">
    <text evidence="1">Belongs to the MYG1 family.</text>
</comment>
<dbReference type="EMBL" id="JAIFTH010000196">
    <property type="protein sequence ID" value="KAG9510235.1"/>
    <property type="molecule type" value="Genomic_DNA"/>
</dbReference>
<reference evidence="2 3" key="1">
    <citation type="submission" date="2020-10" db="EMBL/GenBank/DDBJ databases">
        <authorList>
            <person name="Klimov P.B."/>
            <person name="Dyachkov S.M."/>
            <person name="Chetverikov P.E."/>
        </authorList>
    </citation>
    <scope>NUCLEOTIDE SEQUENCE [LARGE SCALE GENOMIC DNA]</scope>
    <source>
        <strain evidence="2">BMOC 18-1129-001#AD2665</strain>
        <tissue evidence="2">Entire mites</tissue>
    </source>
</reference>
<proteinExistence type="inferred from homology"/>
<feature type="non-terminal residue" evidence="2">
    <location>
        <position position="1"/>
    </location>
</feature>
<sequence length="141" mass="15908">MWLAMDWLPRMMGLRNAINERFDVDPSGAIINTSGESVSLKSINDVERDMGIEGQIKFVIYLDRNDKDNALWRVRAVNVAPKSFKTRVSLKEEWRGMERNELIKRSSIPGAVFVHNAGFLGGAKTREDALKMARDSLAAQV</sequence>
<gene>
    <name evidence="2" type="ORF">GZH46_01228</name>
</gene>
<organism evidence="2 3">
    <name type="scientific">Fragariocoptes setiger</name>
    <dbReference type="NCBI Taxonomy" id="1670756"/>
    <lineage>
        <taxon>Eukaryota</taxon>
        <taxon>Metazoa</taxon>
        <taxon>Ecdysozoa</taxon>
        <taxon>Arthropoda</taxon>
        <taxon>Chelicerata</taxon>
        <taxon>Arachnida</taxon>
        <taxon>Acari</taxon>
        <taxon>Acariformes</taxon>
        <taxon>Trombidiformes</taxon>
        <taxon>Prostigmata</taxon>
        <taxon>Eupodina</taxon>
        <taxon>Eriophyoidea</taxon>
        <taxon>Phytoptidae</taxon>
        <taxon>Fragariocoptes</taxon>
    </lineage>
</organism>
<dbReference type="PANTHER" id="PTHR11215:SF1">
    <property type="entry name" value="MYG1 EXONUCLEASE"/>
    <property type="match status" value="1"/>
</dbReference>
<accession>A0ABQ7S9X0</accession>
<evidence type="ECO:0000313" key="3">
    <source>
        <dbReference type="Proteomes" id="UP000825002"/>
    </source>
</evidence>
<dbReference type="InterPro" id="IPR003226">
    <property type="entry name" value="MYG1_exonuclease"/>
</dbReference>